<name>A0ABD2S927_9SOLN</name>
<dbReference type="InterPro" id="IPR005162">
    <property type="entry name" value="Retrotrans_gag_dom"/>
</dbReference>
<dbReference type="PANTHER" id="PTHR37610">
    <property type="entry name" value="CCHC-TYPE DOMAIN-CONTAINING PROTEIN"/>
    <property type="match status" value="1"/>
</dbReference>
<dbReference type="Pfam" id="PF14244">
    <property type="entry name" value="Retrotran_gag_3"/>
    <property type="match status" value="1"/>
</dbReference>
<evidence type="ECO:0008006" key="5">
    <source>
        <dbReference type="Google" id="ProtNLM"/>
    </source>
</evidence>
<keyword evidence="4" id="KW-1185">Reference proteome</keyword>
<evidence type="ECO:0000259" key="2">
    <source>
        <dbReference type="Pfam" id="PF14244"/>
    </source>
</evidence>
<reference evidence="3 4" key="1">
    <citation type="submission" date="2024-05" db="EMBL/GenBank/DDBJ databases">
        <title>De novo assembly of an allotetraploid wild potato.</title>
        <authorList>
            <person name="Hosaka A.J."/>
        </authorList>
    </citation>
    <scope>NUCLEOTIDE SEQUENCE [LARGE SCALE GENOMIC DNA]</scope>
    <source>
        <tissue evidence="3">Young leaves</tissue>
    </source>
</reference>
<evidence type="ECO:0000313" key="4">
    <source>
        <dbReference type="Proteomes" id="UP001627284"/>
    </source>
</evidence>
<evidence type="ECO:0000259" key="1">
    <source>
        <dbReference type="Pfam" id="PF03732"/>
    </source>
</evidence>
<proteinExistence type="predicted"/>
<dbReference type="Proteomes" id="UP001627284">
    <property type="component" value="Unassembled WGS sequence"/>
</dbReference>
<accession>A0ABD2S927</accession>
<dbReference type="Pfam" id="PF03732">
    <property type="entry name" value="Retrotrans_gag"/>
    <property type="match status" value="1"/>
</dbReference>
<sequence length="196" mass="21791">MAIEGTILDLQQNNSGAFVSQTTSSLQSQGIDYNHPLFLNPTDVSGLSLISFQLLGIENYTLWSRSIMLALLGRNKIGLIDGTAKKNIFGEELWGQWEKVNAIVLSWLMNYMPKSLLSGIAFASTALDVWIDLKERFNRADGSRTYSLHKDIASVQQGTASVSVYYTKFKSLWDEFEVLVPAPCCNCDKSKGLLLI</sequence>
<dbReference type="AlphaFoldDB" id="A0ABD2S927"/>
<protein>
    <recommendedName>
        <fullName evidence="5">Retrotransposon Copia-like N-terminal domain-containing protein</fullName>
    </recommendedName>
</protein>
<feature type="domain" description="Retrotransposon Copia-like N-terminal" evidence="2">
    <location>
        <begin position="41"/>
        <end position="86"/>
    </location>
</feature>
<feature type="domain" description="Retrotransposon gag" evidence="1">
    <location>
        <begin position="107"/>
        <end position="176"/>
    </location>
</feature>
<gene>
    <name evidence="3" type="ORF">AABB24_028836</name>
</gene>
<dbReference type="InterPro" id="IPR029472">
    <property type="entry name" value="Copia-like_N"/>
</dbReference>
<dbReference type="PANTHER" id="PTHR37610:SF78">
    <property type="entry name" value="GAG-POLYPEPTIDE OF LTR COPIA-TYPE-RELATED"/>
    <property type="match status" value="1"/>
</dbReference>
<dbReference type="EMBL" id="JBJKTR010000016">
    <property type="protein sequence ID" value="KAL3340400.1"/>
    <property type="molecule type" value="Genomic_DNA"/>
</dbReference>
<comment type="caution">
    <text evidence="3">The sequence shown here is derived from an EMBL/GenBank/DDBJ whole genome shotgun (WGS) entry which is preliminary data.</text>
</comment>
<organism evidence="3 4">
    <name type="scientific">Solanum stoloniferum</name>
    <dbReference type="NCBI Taxonomy" id="62892"/>
    <lineage>
        <taxon>Eukaryota</taxon>
        <taxon>Viridiplantae</taxon>
        <taxon>Streptophyta</taxon>
        <taxon>Embryophyta</taxon>
        <taxon>Tracheophyta</taxon>
        <taxon>Spermatophyta</taxon>
        <taxon>Magnoliopsida</taxon>
        <taxon>eudicotyledons</taxon>
        <taxon>Gunneridae</taxon>
        <taxon>Pentapetalae</taxon>
        <taxon>asterids</taxon>
        <taxon>lamiids</taxon>
        <taxon>Solanales</taxon>
        <taxon>Solanaceae</taxon>
        <taxon>Solanoideae</taxon>
        <taxon>Solaneae</taxon>
        <taxon>Solanum</taxon>
    </lineage>
</organism>
<evidence type="ECO:0000313" key="3">
    <source>
        <dbReference type="EMBL" id="KAL3340400.1"/>
    </source>
</evidence>